<dbReference type="SUPFAM" id="SSF53474">
    <property type="entry name" value="alpha/beta-Hydrolases"/>
    <property type="match status" value="1"/>
</dbReference>
<accession>A0AAV5WRP8</accession>
<keyword evidence="3" id="KW-1185">Reference proteome</keyword>
<dbReference type="AlphaFoldDB" id="A0AAV5WRP8"/>
<comment type="caution">
    <text evidence="2">The sequence shown here is derived from an EMBL/GenBank/DDBJ whole genome shotgun (WGS) entry which is preliminary data.</text>
</comment>
<dbReference type="PANTHER" id="PTHR45580">
    <property type="entry name" value="PROTEIN CBG05369"/>
    <property type="match status" value="1"/>
</dbReference>
<dbReference type="Pfam" id="PF00135">
    <property type="entry name" value="COesterase"/>
    <property type="match status" value="1"/>
</dbReference>
<gene>
    <name evidence="2" type="ORF">PFISCL1PPCAC_24589</name>
</gene>
<organism evidence="2 3">
    <name type="scientific">Pristionchus fissidentatus</name>
    <dbReference type="NCBI Taxonomy" id="1538716"/>
    <lineage>
        <taxon>Eukaryota</taxon>
        <taxon>Metazoa</taxon>
        <taxon>Ecdysozoa</taxon>
        <taxon>Nematoda</taxon>
        <taxon>Chromadorea</taxon>
        <taxon>Rhabditida</taxon>
        <taxon>Rhabditina</taxon>
        <taxon>Diplogasteromorpha</taxon>
        <taxon>Diplogasteroidea</taxon>
        <taxon>Neodiplogasteridae</taxon>
        <taxon>Pristionchus</taxon>
    </lineage>
</organism>
<dbReference type="EMBL" id="BTSY01000006">
    <property type="protein sequence ID" value="GMT33293.1"/>
    <property type="molecule type" value="Genomic_DNA"/>
</dbReference>
<evidence type="ECO:0000259" key="1">
    <source>
        <dbReference type="Pfam" id="PF00135"/>
    </source>
</evidence>
<dbReference type="Proteomes" id="UP001432322">
    <property type="component" value="Unassembled WGS sequence"/>
</dbReference>
<feature type="domain" description="Carboxylesterase type B" evidence="1">
    <location>
        <begin position="40"/>
        <end position="199"/>
    </location>
</feature>
<dbReference type="InterPro" id="IPR029058">
    <property type="entry name" value="AB_hydrolase_fold"/>
</dbReference>
<proteinExistence type="predicted"/>
<evidence type="ECO:0000313" key="2">
    <source>
        <dbReference type="EMBL" id="GMT33293.1"/>
    </source>
</evidence>
<evidence type="ECO:0000313" key="3">
    <source>
        <dbReference type="Proteomes" id="UP001432322"/>
    </source>
</evidence>
<name>A0AAV5WRP8_9BILA</name>
<reference evidence="2" key="1">
    <citation type="submission" date="2023-10" db="EMBL/GenBank/DDBJ databases">
        <title>Genome assembly of Pristionchus species.</title>
        <authorList>
            <person name="Yoshida K."/>
            <person name="Sommer R.J."/>
        </authorList>
    </citation>
    <scope>NUCLEOTIDE SEQUENCE</scope>
    <source>
        <strain evidence="2">RS5133</strain>
    </source>
</reference>
<feature type="non-terminal residue" evidence="2">
    <location>
        <position position="1"/>
    </location>
</feature>
<dbReference type="Gene3D" id="3.40.50.1820">
    <property type="entry name" value="alpha/beta hydrolase"/>
    <property type="match status" value="1"/>
</dbReference>
<dbReference type="InterPro" id="IPR002018">
    <property type="entry name" value="CarbesteraseB"/>
</dbReference>
<dbReference type="PANTHER" id="PTHR45580:SF6">
    <property type="entry name" value="CARBOXYLESTERASE TYPE B DOMAIN-CONTAINING PROTEIN"/>
    <property type="match status" value="1"/>
</dbReference>
<sequence length="204" mass="22809">SQDKFRQIPYNDQFTLEMTLSLALLFCSLLSIASSLRNFPVVQTSYGAVRGYEYEASNGFKGEIFKKIPYASSPIESLRWKKPQPPQPWNYTHDGTVFGPSCAQRSVFWDGTETGFSEDCLNLNIYSSEECRESNSSCPVVHYIHGGIALFDGTMMFPDEAIITNFASQGIIFVTVEYRLGIFGTMALGDENALPENLAVHGWL</sequence>
<protein>
    <recommendedName>
        <fullName evidence="1">Carboxylesterase type B domain-containing protein</fullName>
    </recommendedName>
</protein>